<evidence type="ECO:0000313" key="12">
    <source>
        <dbReference type="EMBL" id="HEH34606.1"/>
    </source>
</evidence>
<evidence type="ECO:0000256" key="6">
    <source>
        <dbReference type="ARBA" id="ARBA00045299"/>
    </source>
</evidence>
<dbReference type="AlphaFoldDB" id="A0A7J2THA2"/>
<keyword evidence="3" id="KW-0414">Isoprene biosynthesis</keyword>
<evidence type="ECO:0000256" key="10">
    <source>
        <dbReference type="ARBA" id="ARBA00047196"/>
    </source>
</evidence>
<evidence type="ECO:0000256" key="9">
    <source>
        <dbReference type="ARBA" id="ARBA00047176"/>
    </source>
</evidence>
<accession>A0A7J2THA2</accession>
<proteinExistence type="inferred from homology"/>
<comment type="subunit">
    <text evidence="8">Heterodimer composed of a large subunit (PMDh-L) and a small subunit (PMDh-S).</text>
</comment>
<comment type="catalytic activity">
    <reaction evidence="5">
        <text>(R)-5-phosphomevalonate = (2E)-3-methyl-5-phosphooxypent-2-enoate + H2O</text>
        <dbReference type="Rhea" id="RHEA:78975"/>
        <dbReference type="ChEBI" id="CHEBI:15377"/>
        <dbReference type="ChEBI" id="CHEBI:58146"/>
        <dbReference type="ChEBI" id="CHEBI:229665"/>
        <dbReference type="EC" id="4.2.1.182"/>
    </reaction>
    <physiologicalReaction direction="left-to-right" evidence="5">
        <dbReference type="Rhea" id="RHEA:78976"/>
    </physiologicalReaction>
</comment>
<keyword evidence="2" id="KW-0408">Iron</keyword>
<dbReference type="EC" id="4.2.1.182" evidence="9"/>
<evidence type="ECO:0000256" key="5">
    <source>
        <dbReference type="ARBA" id="ARBA00045120"/>
    </source>
</evidence>
<evidence type="ECO:0000256" key="1">
    <source>
        <dbReference type="ARBA" id="ARBA00005092"/>
    </source>
</evidence>
<comment type="caution">
    <text evidence="12">The sequence shown here is derived from an EMBL/GenBank/DDBJ whole genome shotgun (WGS) entry which is preliminary data.</text>
</comment>
<evidence type="ECO:0000256" key="2">
    <source>
        <dbReference type="ARBA" id="ARBA00023004"/>
    </source>
</evidence>
<dbReference type="InterPro" id="IPR007506">
    <property type="entry name" value="PMDh-L-like_dom"/>
</dbReference>
<reference evidence="12" key="1">
    <citation type="journal article" date="2020" name="mSystems">
        <title>Genome- and Community-Level Interaction Insights into Carbon Utilization and Element Cycling Functions of Hydrothermarchaeota in Hydrothermal Sediment.</title>
        <authorList>
            <person name="Zhou Z."/>
            <person name="Liu Y."/>
            <person name="Xu W."/>
            <person name="Pan J."/>
            <person name="Luo Z.H."/>
            <person name="Li M."/>
        </authorList>
    </citation>
    <scope>NUCLEOTIDE SEQUENCE [LARGE SCALE GENOMIC DNA]</scope>
    <source>
        <strain evidence="12">SpSt-26</strain>
    </source>
</reference>
<dbReference type="CDD" id="cd01355">
    <property type="entry name" value="AcnX"/>
    <property type="match status" value="1"/>
</dbReference>
<organism evidence="12">
    <name type="scientific">Archaeoglobus fulgidus</name>
    <dbReference type="NCBI Taxonomy" id="2234"/>
    <lineage>
        <taxon>Archaea</taxon>
        <taxon>Methanobacteriati</taxon>
        <taxon>Methanobacteriota</taxon>
        <taxon>Archaeoglobi</taxon>
        <taxon>Archaeoglobales</taxon>
        <taxon>Archaeoglobaceae</taxon>
        <taxon>Archaeoglobus</taxon>
    </lineage>
</organism>
<evidence type="ECO:0000259" key="11">
    <source>
        <dbReference type="Pfam" id="PF04412"/>
    </source>
</evidence>
<protein>
    <recommendedName>
        <fullName evidence="10">Phosphomevalonate dehydratase large subunit</fullName>
        <ecNumber evidence="9">4.2.1.182</ecNumber>
    </recommendedName>
</protein>
<evidence type="ECO:0000256" key="4">
    <source>
        <dbReference type="ARBA" id="ARBA00023239"/>
    </source>
</evidence>
<dbReference type="EMBL" id="DSLA01000008">
    <property type="protein sequence ID" value="HEH34606.1"/>
    <property type="molecule type" value="Genomic_DNA"/>
</dbReference>
<evidence type="ECO:0000256" key="3">
    <source>
        <dbReference type="ARBA" id="ARBA00023229"/>
    </source>
</evidence>
<comment type="function">
    <text evidence="6">Component of a hydro-lyase that catalyzes the dehydration of mevalonate 5-phosphate (MVA5P) to form trans-anhydromevalonate 5-phosphate (tAHMP). Involved in the archaeal mevalonate (MVA) pathway, which provides fundamental precursors for isoprenoid biosynthesis, such as isopentenyl diphosphate (IPP) and dimethylallyl diphosphate (DMAPP).</text>
</comment>
<dbReference type="GO" id="GO:0016829">
    <property type="term" value="F:lyase activity"/>
    <property type="evidence" value="ECO:0007669"/>
    <property type="project" value="UniProtKB-KW"/>
</dbReference>
<dbReference type="Pfam" id="PF04412">
    <property type="entry name" value="AcnX"/>
    <property type="match status" value="1"/>
</dbReference>
<dbReference type="PANTHER" id="PTHR36577:SF3">
    <property type="entry name" value="DUF521 DOMAIN PROTEIN (AFU_ORTHOLOGUE AFUA_6G00490)"/>
    <property type="match status" value="1"/>
</dbReference>
<sequence>MLSYDELESMEIDEKCKRILLALGKIYEAEGFVEISSAHVSGISYDNIGEEGLEWLKSIRGRVKVRTTLNPAGMDLEKWKEMGISEEFRKKQLEIIEVFEKIGAEITLTCTPYYLLKPKFGEHLAWAESSAIVYVNSIIGARTNRESGISALASAIAGVSPYYGLHIKENRAPTIVVRASGDLSVVGYKAGMELAGEIPYFIFDRNVSRDELKLLSASIAATGNVAMFHAEGITPEWKDFEKPSERVEIEGKMERKCDADLIAIGCPHCSKEELEQILRLLDGRKVKRELWIFTSRSVAFESKKVVEELEKLGAKVFRDTCMVVSPATEKFSCVMVNSGKALEYLPKKRRVEVAFGSLKECIEMAVS</sequence>
<name>A0A7J2THA2_ARCFL</name>
<dbReference type="GO" id="GO:0008299">
    <property type="term" value="P:isoprenoid biosynthetic process"/>
    <property type="evidence" value="ECO:0007669"/>
    <property type="project" value="UniProtKB-KW"/>
</dbReference>
<comment type="pathway">
    <text evidence="1">Isoprenoid biosynthesis; isopentenyl diphosphate biosynthesis via mevalonate pathway.</text>
</comment>
<feature type="domain" description="Phosphomevalonate dehydratase large subunit-like" evidence="11">
    <location>
        <begin position="11"/>
        <end position="363"/>
    </location>
</feature>
<gene>
    <name evidence="12" type="ORF">ENP88_00310</name>
</gene>
<evidence type="ECO:0000256" key="8">
    <source>
        <dbReference type="ARBA" id="ARBA00046520"/>
    </source>
</evidence>
<keyword evidence="4" id="KW-0456">Lyase</keyword>
<dbReference type="PANTHER" id="PTHR36577">
    <property type="entry name" value="DUF521 DOMAIN PROTEIN (AFU_ORTHOLOGUE AFUA_6G00490)"/>
    <property type="match status" value="1"/>
</dbReference>
<evidence type="ECO:0000256" key="7">
    <source>
        <dbReference type="ARBA" id="ARBA00046333"/>
    </source>
</evidence>
<comment type="similarity">
    <text evidence="7">Belongs to the AcnX type II large subunit family.</text>
</comment>